<dbReference type="EMBL" id="CATNWA010000225">
    <property type="protein sequence ID" value="CAI9534737.1"/>
    <property type="molecule type" value="Genomic_DNA"/>
</dbReference>
<name>A0ABN9AFH2_9NEOB</name>
<evidence type="ECO:0000313" key="3">
    <source>
        <dbReference type="Proteomes" id="UP001162483"/>
    </source>
</evidence>
<feature type="region of interest" description="Disordered" evidence="1">
    <location>
        <begin position="1"/>
        <end position="24"/>
    </location>
</feature>
<dbReference type="Proteomes" id="UP001162483">
    <property type="component" value="Unassembled WGS sequence"/>
</dbReference>
<sequence>MKESLSSSLSSSDLGSSVPDNLLTVSCSRKSRLKGKSKSLKEENHGKCGAVSKLMESMAAEEDFEPSQDSSFSENENFPMPLHPERPITP</sequence>
<evidence type="ECO:0000256" key="1">
    <source>
        <dbReference type="SAM" id="MobiDB-lite"/>
    </source>
</evidence>
<feature type="compositionally biased region" description="Low complexity" evidence="1">
    <location>
        <begin position="1"/>
        <end position="17"/>
    </location>
</feature>
<comment type="caution">
    <text evidence="2">The sequence shown here is derived from an EMBL/GenBank/DDBJ whole genome shotgun (WGS) entry which is preliminary data.</text>
</comment>
<gene>
    <name evidence="2" type="ORF">SPARVUS_LOCUS697880</name>
</gene>
<feature type="non-terminal residue" evidence="2">
    <location>
        <position position="90"/>
    </location>
</feature>
<protein>
    <submittedName>
        <fullName evidence="2">Uncharacterized protein</fullName>
    </submittedName>
</protein>
<dbReference type="PANTHER" id="PTHR12505">
    <property type="entry name" value="PHD FINGER TRANSCRIPTION FACTOR"/>
    <property type="match status" value="1"/>
</dbReference>
<reference evidence="2" key="1">
    <citation type="submission" date="2023-05" db="EMBL/GenBank/DDBJ databases">
        <authorList>
            <person name="Stuckert A."/>
        </authorList>
    </citation>
    <scope>NUCLEOTIDE SEQUENCE</scope>
</reference>
<feature type="compositionally biased region" description="Polar residues" evidence="1">
    <location>
        <begin position="67"/>
        <end position="76"/>
    </location>
</feature>
<proteinExistence type="predicted"/>
<keyword evidence="3" id="KW-1185">Reference proteome</keyword>
<feature type="region of interest" description="Disordered" evidence="1">
    <location>
        <begin position="53"/>
        <end position="90"/>
    </location>
</feature>
<dbReference type="PANTHER" id="PTHR12505:SF21">
    <property type="entry name" value="TRINUCLEOTIDE REPEAT-CONTAINING GENE 18 PROTEIN"/>
    <property type="match status" value="1"/>
</dbReference>
<accession>A0ABN9AFH2</accession>
<evidence type="ECO:0000313" key="2">
    <source>
        <dbReference type="EMBL" id="CAI9534737.1"/>
    </source>
</evidence>
<organism evidence="2 3">
    <name type="scientific">Staurois parvus</name>
    <dbReference type="NCBI Taxonomy" id="386267"/>
    <lineage>
        <taxon>Eukaryota</taxon>
        <taxon>Metazoa</taxon>
        <taxon>Chordata</taxon>
        <taxon>Craniata</taxon>
        <taxon>Vertebrata</taxon>
        <taxon>Euteleostomi</taxon>
        <taxon>Amphibia</taxon>
        <taxon>Batrachia</taxon>
        <taxon>Anura</taxon>
        <taxon>Neobatrachia</taxon>
        <taxon>Ranoidea</taxon>
        <taxon>Ranidae</taxon>
        <taxon>Staurois</taxon>
    </lineage>
</organism>
<dbReference type="InterPro" id="IPR052429">
    <property type="entry name" value="BAH_domain_protein"/>
</dbReference>